<evidence type="ECO:0000256" key="1">
    <source>
        <dbReference type="SAM" id="MobiDB-lite"/>
    </source>
</evidence>
<reference evidence="2 3" key="1">
    <citation type="journal article" date="2022" name="Allergy">
        <title>Genome assembly and annotation of Periplaneta americana reveal a comprehensive cockroach allergen profile.</title>
        <authorList>
            <person name="Wang L."/>
            <person name="Xiong Q."/>
            <person name="Saelim N."/>
            <person name="Wang L."/>
            <person name="Nong W."/>
            <person name="Wan A.T."/>
            <person name="Shi M."/>
            <person name="Liu X."/>
            <person name="Cao Q."/>
            <person name="Hui J.H.L."/>
            <person name="Sookrung N."/>
            <person name="Leung T.F."/>
            <person name="Tungtrongchitr A."/>
            <person name="Tsui S.K.W."/>
        </authorList>
    </citation>
    <scope>NUCLEOTIDE SEQUENCE [LARGE SCALE GENOMIC DNA]</scope>
    <source>
        <strain evidence="2">PWHHKU_190912</strain>
    </source>
</reference>
<gene>
    <name evidence="2" type="ORF">ANN_24772</name>
</gene>
<organism evidence="2 3">
    <name type="scientific">Periplaneta americana</name>
    <name type="common">American cockroach</name>
    <name type="synonym">Blatta americana</name>
    <dbReference type="NCBI Taxonomy" id="6978"/>
    <lineage>
        <taxon>Eukaryota</taxon>
        <taxon>Metazoa</taxon>
        <taxon>Ecdysozoa</taxon>
        <taxon>Arthropoda</taxon>
        <taxon>Hexapoda</taxon>
        <taxon>Insecta</taxon>
        <taxon>Pterygota</taxon>
        <taxon>Neoptera</taxon>
        <taxon>Polyneoptera</taxon>
        <taxon>Dictyoptera</taxon>
        <taxon>Blattodea</taxon>
        <taxon>Blattoidea</taxon>
        <taxon>Blattidae</taxon>
        <taxon>Blattinae</taxon>
        <taxon>Periplaneta</taxon>
    </lineage>
</organism>
<evidence type="ECO:0000313" key="3">
    <source>
        <dbReference type="Proteomes" id="UP001148838"/>
    </source>
</evidence>
<proteinExistence type="predicted"/>
<dbReference type="Proteomes" id="UP001148838">
    <property type="component" value="Unassembled WGS sequence"/>
</dbReference>
<protein>
    <submittedName>
        <fullName evidence="2">Uncharacterized protein</fullName>
    </submittedName>
</protein>
<name>A0ABQ8RZN8_PERAM</name>
<dbReference type="PANTHER" id="PTHR46601:SF1">
    <property type="entry name" value="ADF-H DOMAIN-CONTAINING PROTEIN"/>
    <property type="match status" value="1"/>
</dbReference>
<dbReference type="EMBL" id="JAJSOF020000038">
    <property type="protein sequence ID" value="KAJ4427156.1"/>
    <property type="molecule type" value="Genomic_DNA"/>
</dbReference>
<accession>A0ABQ8RZN8</accession>
<evidence type="ECO:0000313" key="2">
    <source>
        <dbReference type="EMBL" id="KAJ4427156.1"/>
    </source>
</evidence>
<keyword evidence="3" id="KW-1185">Reference proteome</keyword>
<feature type="compositionally biased region" description="Low complexity" evidence="1">
    <location>
        <begin position="87"/>
        <end position="102"/>
    </location>
</feature>
<comment type="caution">
    <text evidence="2">The sequence shown here is derived from an EMBL/GenBank/DDBJ whole genome shotgun (WGS) entry which is preliminary data.</text>
</comment>
<sequence length="432" mass="49186">MEDKSYSGNRCFNPLQLTHHKMVNVKGLQKVSRSIAEKFGIAEKYQNIIRLCTYCRLKVNKSHSLDNAIQSREVIEENVQPTCSVQSVQVESSGSNSNSNNEESGKSETECVDKATLTTLNETLTVIGVSPVKKKKIYQKKYPQTKLKQIETSLKEKVFHQCDTSSDSTNEPDNEILENLKTVFCLAQDRKTRIQILTVLPSLWSIRKIQSNFAATRHMISIAKDFNVRGLIMCTPESKKGHGLLVMTTKLVQKFYESEEFSRTMPGKRDFVTVREHGKKKQVQKQLVLCNLSELYRNFKDKHPGVKIGFSKFAKLRPQHCTSSRFLWYTYCCVCMLHQNVKLMIDSAKLPELTKSGELGLPIKSYQDCIARTICNPSQPSCYFDKCAECPGTLDLETQLQSVFDKALIDSISCKVGSYRQNNIRNPGKVYR</sequence>
<feature type="region of interest" description="Disordered" evidence="1">
    <location>
        <begin position="87"/>
        <end position="110"/>
    </location>
</feature>
<dbReference type="PANTHER" id="PTHR46601">
    <property type="entry name" value="ULP_PROTEASE DOMAIN-CONTAINING PROTEIN"/>
    <property type="match status" value="1"/>
</dbReference>